<sequence length="205" mass="22896">MEEHQPKRPIFTPIVLLMLVISLIGNVFFVTKLIQHDKDDRVSRGMSIINAGNQAKLHVDAVQANVQKLLDNDAIDSRISTKTALQAAFKQAQSLIILLDQAGAASKEPFAFKNRNAQTFLSQVEQSTTMIGNHEGPLTEAERSYLQQLESWYTQLKTTIASFDEDTLSETSAQTILIDPKWVDMSRKLLDIMNEPASVMYQSGS</sequence>
<name>A0ABS7C2T5_9BACL</name>
<keyword evidence="1" id="KW-0472">Membrane</keyword>
<proteinExistence type="predicted"/>
<comment type="caution">
    <text evidence="2">The sequence shown here is derived from an EMBL/GenBank/DDBJ whole genome shotgun (WGS) entry which is preliminary data.</text>
</comment>
<evidence type="ECO:0008006" key="4">
    <source>
        <dbReference type="Google" id="ProtNLM"/>
    </source>
</evidence>
<keyword evidence="3" id="KW-1185">Reference proteome</keyword>
<evidence type="ECO:0000256" key="1">
    <source>
        <dbReference type="SAM" id="Phobius"/>
    </source>
</evidence>
<dbReference type="Proteomes" id="UP001519887">
    <property type="component" value="Unassembled WGS sequence"/>
</dbReference>
<gene>
    <name evidence="2" type="ORF">K0U00_14390</name>
</gene>
<evidence type="ECO:0000313" key="3">
    <source>
        <dbReference type="Proteomes" id="UP001519887"/>
    </source>
</evidence>
<dbReference type="RefSeq" id="WP_210037712.1">
    <property type="nucleotide sequence ID" value="NZ_JBHLVU010000022.1"/>
</dbReference>
<feature type="transmembrane region" description="Helical" evidence="1">
    <location>
        <begin position="12"/>
        <end position="34"/>
    </location>
</feature>
<accession>A0ABS7C2T5</accession>
<reference evidence="2 3" key="1">
    <citation type="submission" date="2021-07" db="EMBL/GenBank/DDBJ databases">
        <title>Paenibacillus radiodurans sp. nov., isolated from the southeastern edge of Tengger Desert.</title>
        <authorList>
            <person name="Zhang G."/>
        </authorList>
    </citation>
    <scope>NUCLEOTIDE SEQUENCE [LARGE SCALE GENOMIC DNA]</scope>
    <source>
        <strain evidence="2 3">CCM 7311</strain>
    </source>
</reference>
<dbReference type="EMBL" id="JAHZIK010000321">
    <property type="protein sequence ID" value="MBW7455211.1"/>
    <property type="molecule type" value="Genomic_DNA"/>
</dbReference>
<evidence type="ECO:0000313" key="2">
    <source>
        <dbReference type="EMBL" id="MBW7455211.1"/>
    </source>
</evidence>
<keyword evidence="1" id="KW-1133">Transmembrane helix</keyword>
<keyword evidence="1" id="KW-0812">Transmembrane</keyword>
<protein>
    <recommendedName>
        <fullName evidence="4">Chemotaxis methyl-accepting receptor HlyB-like 4HB MCP domain-containing protein</fullName>
    </recommendedName>
</protein>
<organism evidence="2 3">
    <name type="scientific">Paenibacillus sepulcri</name>
    <dbReference type="NCBI Taxonomy" id="359917"/>
    <lineage>
        <taxon>Bacteria</taxon>
        <taxon>Bacillati</taxon>
        <taxon>Bacillota</taxon>
        <taxon>Bacilli</taxon>
        <taxon>Bacillales</taxon>
        <taxon>Paenibacillaceae</taxon>
        <taxon>Paenibacillus</taxon>
    </lineage>
</organism>